<evidence type="ECO:0000313" key="3">
    <source>
        <dbReference type="Proteomes" id="UP001367676"/>
    </source>
</evidence>
<evidence type="ECO:0000313" key="2">
    <source>
        <dbReference type="EMBL" id="KAK7592850.1"/>
    </source>
</evidence>
<feature type="compositionally biased region" description="Polar residues" evidence="1">
    <location>
        <begin position="24"/>
        <end position="36"/>
    </location>
</feature>
<feature type="compositionally biased region" description="Basic and acidic residues" evidence="1">
    <location>
        <begin position="130"/>
        <end position="164"/>
    </location>
</feature>
<dbReference type="EMBL" id="JBBCAQ010000020">
    <property type="protein sequence ID" value="KAK7592850.1"/>
    <property type="molecule type" value="Genomic_DNA"/>
</dbReference>
<feature type="compositionally biased region" description="Low complexity" evidence="1">
    <location>
        <begin position="66"/>
        <end position="88"/>
    </location>
</feature>
<sequence length="337" mass="38358">MSKKENTKSRTESSSEEAGKTSHSRSGSLQNLQLEYTSEAVKEDDSPQRSSFRAIKPRLLANMAHKVSAPSRSVSSRKSSGQPSKRGSTQIQPANEANSPSAAEIESVKQVPQAIPTAEDPSKADLTALENEKLRNRLEFILRKNKQLEEEKEKISQDREESMKNIENLLSQNRELTSENTTMKEQRQRDSRMIDELQKQTTSQEQRIQKLKDENRMLNESNLKTMRELQTVSQEKSDLSKSCKTQHAELKKLVADKQKDTIRLDQAEQRYTKLRTDYQAAIKQTEQLRAELKKHKDLMEELKAENKRLKMSSTAIATRDDVSSKIKSGPSRGAAKK</sequence>
<dbReference type="AlphaFoldDB" id="A0AAN9TVL1"/>
<name>A0AAN9TVL1_9HEMI</name>
<comment type="caution">
    <text evidence="2">The sequence shown here is derived from an EMBL/GenBank/DDBJ whole genome shotgun (WGS) entry which is preliminary data.</text>
</comment>
<dbReference type="Proteomes" id="UP001367676">
    <property type="component" value="Unassembled WGS sequence"/>
</dbReference>
<feature type="compositionally biased region" description="Polar residues" evidence="1">
    <location>
        <begin position="168"/>
        <end position="181"/>
    </location>
</feature>
<proteinExistence type="predicted"/>
<gene>
    <name evidence="2" type="ORF">V9T40_007602</name>
</gene>
<accession>A0AAN9TVL1</accession>
<reference evidence="2 3" key="1">
    <citation type="submission" date="2024-03" db="EMBL/GenBank/DDBJ databases">
        <title>Adaptation during the transition from Ophiocordyceps entomopathogen to insect associate is accompanied by gene loss and intensified selection.</title>
        <authorList>
            <person name="Ward C.M."/>
            <person name="Onetto C.A."/>
            <person name="Borneman A.R."/>
        </authorList>
    </citation>
    <scope>NUCLEOTIDE SEQUENCE [LARGE SCALE GENOMIC DNA]</scope>
    <source>
        <strain evidence="2">AWRI1</strain>
        <tissue evidence="2">Single Adult Female</tissue>
    </source>
</reference>
<keyword evidence="3" id="KW-1185">Reference proteome</keyword>
<feature type="compositionally biased region" description="Basic and acidic residues" evidence="1">
    <location>
        <begin position="182"/>
        <end position="192"/>
    </location>
</feature>
<feature type="region of interest" description="Disordered" evidence="1">
    <location>
        <begin position="312"/>
        <end position="337"/>
    </location>
</feature>
<protein>
    <submittedName>
        <fullName evidence="2">Uncharacterized protein</fullName>
    </submittedName>
</protein>
<organism evidence="2 3">
    <name type="scientific">Parthenolecanium corni</name>
    <dbReference type="NCBI Taxonomy" id="536013"/>
    <lineage>
        <taxon>Eukaryota</taxon>
        <taxon>Metazoa</taxon>
        <taxon>Ecdysozoa</taxon>
        <taxon>Arthropoda</taxon>
        <taxon>Hexapoda</taxon>
        <taxon>Insecta</taxon>
        <taxon>Pterygota</taxon>
        <taxon>Neoptera</taxon>
        <taxon>Paraneoptera</taxon>
        <taxon>Hemiptera</taxon>
        <taxon>Sternorrhyncha</taxon>
        <taxon>Coccoidea</taxon>
        <taxon>Coccidae</taxon>
        <taxon>Parthenolecanium</taxon>
    </lineage>
</organism>
<feature type="compositionally biased region" description="Basic and acidic residues" evidence="1">
    <location>
        <begin position="1"/>
        <end position="20"/>
    </location>
</feature>
<feature type="compositionally biased region" description="Polar residues" evidence="1">
    <location>
        <begin position="89"/>
        <end position="101"/>
    </location>
</feature>
<feature type="region of interest" description="Disordered" evidence="1">
    <location>
        <begin position="1"/>
        <end position="192"/>
    </location>
</feature>
<evidence type="ECO:0000256" key="1">
    <source>
        <dbReference type="SAM" id="MobiDB-lite"/>
    </source>
</evidence>